<reference evidence="2 3" key="1">
    <citation type="submission" date="2016-01" db="EMBL/GenBank/DDBJ databases">
        <title>High potential of lignocellulose degradation of a new Verrucomicrobia species.</title>
        <authorList>
            <person name="Wang Y."/>
            <person name="Shi Y."/>
            <person name="Qiu Z."/>
            <person name="Liu S."/>
            <person name="Yang H."/>
        </authorList>
    </citation>
    <scope>NUCLEOTIDE SEQUENCE [LARGE SCALE GENOMIC DNA]</scope>
    <source>
        <strain evidence="2 3">TSB47</strain>
    </source>
</reference>
<dbReference type="AlphaFoldDB" id="A0A178ILS8"/>
<gene>
    <name evidence="2" type="ORF">AW736_06335</name>
</gene>
<proteinExistence type="predicted"/>
<keyword evidence="1" id="KW-0472">Membrane</keyword>
<evidence type="ECO:0000313" key="2">
    <source>
        <dbReference type="EMBL" id="OAM90800.1"/>
    </source>
</evidence>
<evidence type="ECO:0000313" key="3">
    <source>
        <dbReference type="Proteomes" id="UP000078486"/>
    </source>
</evidence>
<feature type="transmembrane region" description="Helical" evidence="1">
    <location>
        <begin position="38"/>
        <end position="61"/>
    </location>
</feature>
<keyword evidence="1" id="KW-0812">Transmembrane</keyword>
<name>A0A178ILS8_9BACT</name>
<dbReference type="EMBL" id="LRRQ01000048">
    <property type="protein sequence ID" value="OAM90800.1"/>
    <property type="molecule type" value="Genomic_DNA"/>
</dbReference>
<dbReference type="STRING" id="1184151.AW736_06335"/>
<protein>
    <submittedName>
        <fullName evidence="2">Uncharacterized protein</fullName>
    </submittedName>
</protein>
<sequence>MSAQGGTLNVDSREEELMGDKRLRFFIEQKETKGTKNAFYDCCFLCVLRFLLFKLLVRFFTAKARRDAKMRE</sequence>
<comment type="caution">
    <text evidence="2">The sequence shown here is derived from an EMBL/GenBank/DDBJ whole genome shotgun (WGS) entry which is preliminary data.</text>
</comment>
<accession>A0A178ILS8</accession>
<evidence type="ECO:0000256" key="1">
    <source>
        <dbReference type="SAM" id="Phobius"/>
    </source>
</evidence>
<keyword evidence="1" id="KW-1133">Transmembrane helix</keyword>
<dbReference type="Proteomes" id="UP000078486">
    <property type="component" value="Unassembled WGS sequence"/>
</dbReference>
<organism evidence="2 3">
    <name type="scientific">Termitidicoccus mucosus</name>
    <dbReference type="NCBI Taxonomy" id="1184151"/>
    <lineage>
        <taxon>Bacteria</taxon>
        <taxon>Pseudomonadati</taxon>
        <taxon>Verrucomicrobiota</taxon>
        <taxon>Opitutia</taxon>
        <taxon>Opitutales</taxon>
        <taxon>Opitutaceae</taxon>
        <taxon>Termitidicoccus</taxon>
    </lineage>
</organism>
<keyword evidence="3" id="KW-1185">Reference proteome</keyword>